<dbReference type="EMBL" id="CP010994">
    <property type="protein sequence ID" value="AMN35444.1"/>
    <property type="molecule type" value="Genomic_DNA"/>
</dbReference>
<dbReference type="PATRIC" id="fig|1502.177.peg.1351"/>
<organism evidence="1 2">
    <name type="scientific">Clostridium perfringens</name>
    <dbReference type="NCBI Taxonomy" id="1502"/>
    <lineage>
        <taxon>Bacteria</taxon>
        <taxon>Bacillati</taxon>
        <taxon>Bacillota</taxon>
        <taxon>Clostridia</taxon>
        <taxon>Eubacteriales</taxon>
        <taxon>Clostridiaceae</taxon>
        <taxon>Clostridium</taxon>
    </lineage>
</organism>
<sequence length="60" mass="7123">MLARLKEDFKRDGNSKTYRKGELVSVEECKVKEAYIITRYVGWNNWVKDIIEKDSVEILD</sequence>
<protein>
    <submittedName>
        <fullName evidence="1">Uncharacterized protein</fullName>
    </submittedName>
</protein>
<evidence type="ECO:0000313" key="1">
    <source>
        <dbReference type="EMBL" id="AMN35444.1"/>
    </source>
</evidence>
<reference evidence="1 2" key="1">
    <citation type="journal article" date="2016" name="PLoS ONE">
        <title>Plasmid Characterization and Chromosome Analysis of Two netF+ Clostridium perfringens Isolates Associated with Foal and Canine Necrotizing Enteritis.</title>
        <authorList>
            <person name="Mehdizadeh Gohari I."/>
            <person name="Kropinski A.M."/>
            <person name="Weese S.J."/>
            <person name="Parreira V.R."/>
            <person name="Whitehead A.E."/>
            <person name="Boerlin P."/>
            <person name="Prescott J.F."/>
        </authorList>
    </citation>
    <scope>NUCLEOTIDE SEQUENCE [LARGE SCALE GENOMIC DNA]</scope>
    <source>
        <strain evidence="1 2">JP838</strain>
    </source>
</reference>
<gene>
    <name evidence="1" type="ORF">JFP838_06645</name>
</gene>
<dbReference type="AlphaFoldDB" id="A0A127EHL2"/>
<name>A0A127EHL2_CLOPF</name>
<dbReference type="RefSeq" id="WP_061427545.1">
    <property type="nucleotide sequence ID" value="NZ_CATNZO010000001.1"/>
</dbReference>
<dbReference type="Proteomes" id="UP000070260">
    <property type="component" value="Chromosome"/>
</dbReference>
<evidence type="ECO:0000313" key="2">
    <source>
        <dbReference type="Proteomes" id="UP000070260"/>
    </source>
</evidence>
<accession>A0A127EHL2</accession>
<proteinExistence type="predicted"/>